<proteinExistence type="predicted"/>
<name>A0A2G8K9I2_STIJA</name>
<dbReference type="AlphaFoldDB" id="A0A2G8K9I2"/>
<reference evidence="1 2" key="1">
    <citation type="journal article" date="2017" name="PLoS Biol.">
        <title>The sea cucumber genome provides insights into morphological evolution and visceral regeneration.</title>
        <authorList>
            <person name="Zhang X."/>
            <person name="Sun L."/>
            <person name="Yuan J."/>
            <person name="Sun Y."/>
            <person name="Gao Y."/>
            <person name="Zhang L."/>
            <person name="Li S."/>
            <person name="Dai H."/>
            <person name="Hamel J.F."/>
            <person name="Liu C."/>
            <person name="Yu Y."/>
            <person name="Liu S."/>
            <person name="Lin W."/>
            <person name="Guo K."/>
            <person name="Jin S."/>
            <person name="Xu P."/>
            <person name="Storey K.B."/>
            <person name="Huan P."/>
            <person name="Zhang T."/>
            <person name="Zhou Y."/>
            <person name="Zhang J."/>
            <person name="Lin C."/>
            <person name="Li X."/>
            <person name="Xing L."/>
            <person name="Huo D."/>
            <person name="Sun M."/>
            <person name="Wang L."/>
            <person name="Mercier A."/>
            <person name="Li F."/>
            <person name="Yang H."/>
            <person name="Xiang J."/>
        </authorList>
    </citation>
    <scope>NUCLEOTIDE SEQUENCE [LARGE SCALE GENOMIC DNA]</scope>
    <source>
        <strain evidence="1">Shaxun</strain>
        <tissue evidence="1">Muscle</tissue>
    </source>
</reference>
<organism evidence="1 2">
    <name type="scientific">Stichopus japonicus</name>
    <name type="common">Sea cucumber</name>
    <dbReference type="NCBI Taxonomy" id="307972"/>
    <lineage>
        <taxon>Eukaryota</taxon>
        <taxon>Metazoa</taxon>
        <taxon>Echinodermata</taxon>
        <taxon>Eleutherozoa</taxon>
        <taxon>Echinozoa</taxon>
        <taxon>Holothuroidea</taxon>
        <taxon>Aspidochirotacea</taxon>
        <taxon>Aspidochirotida</taxon>
        <taxon>Stichopodidae</taxon>
        <taxon>Apostichopus</taxon>
    </lineage>
</organism>
<gene>
    <name evidence="1" type="ORF">BSL78_18458</name>
</gene>
<sequence>MTAVLEKLVYEEVCPREIVDWLTQKQSINASPKNKYCQLTALNSLRSSFVQFFINHLRSQTAQLTFHGQTALASPAGKANKLFKALQQQQVNRSQDHTRVLVRARLIYFRALPLRFLRSISTGNE</sequence>
<dbReference type="EMBL" id="MRZV01000762">
    <property type="protein sequence ID" value="PIK44664.1"/>
    <property type="molecule type" value="Genomic_DNA"/>
</dbReference>
<accession>A0A2G8K9I2</accession>
<comment type="caution">
    <text evidence="1">The sequence shown here is derived from an EMBL/GenBank/DDBJ whole genome shotgun (WGS) entry which is preliminary data.</text>
</comment>
<keyword evidence="2" id="KW-1185">Reference proteome</keyword>
<evidence type="ECO:0000313" key="2">
    <source>
        <dbReference type="Proteomes" id="UP000230750"/>
    </source>
</evidence>
<evidence type="ECO:0000313" key="1">
    <source>
        <dbReference type="EMBL" id="PIK44664.1"/>
    </source>
</evidence>
<protein>
    <submittedName>
        <fullName evidence="1">Uncharacterized protein</fullName>
    </submittedName>
</protein>
<dbReference type="Proteomes" id="UP000230750">
    <property type="component" value="Unassembled WGS sequence"/>
</dbReference>